<evidence type="ECO:0000256" key="7">
    <source>
        <dbReference type="ARBA" id="ARBA00023136"/>
    </source>
</evidence>
<feature type="transmembrane region" description="Helical" evidence="10">
    <location>
        <begin position="349"/>
        <end position="365"/>
    </location>
</feature>
<feature type="domain" description="NADH:quinone oxidoreductase/Mrp antiporter transmembrane" evidence="11">
    <location>
        <begin position="113"/>
        <end position="398"/>
    </location>
</feature>
<comment type="subcellular location">
    <subcellularLocation>
        <location evidence="1">Membrane</location>
        <topology evidence="1">Multi-pass membrane protein</topology>
    </subcellularLocation>
</comment>
<keyword evidence="6 10" id="KW-1133">Transmembrane helix</keyword>
<keyword evidence="12" id="KW-0496">Mitochondrion</keyword>
<evidence type="ECO:0000256" key="10">
    <source>
        <dbReference type="SAM" id="Phobius"/>
    </source>
</evidence>
<feature type="transmembrane region" description="Helical" evidence="10">
    <location>
        <begin position="275"/>
        <end position="293"/>
    </location>
</feature>
<dbReference type="Pfam" id="PF00361">
    <property type="entry name" value="Proton_antipo_M"/>
    <property type="match status" value="1"/>
</dbReference>
<keyword evidence="5 10" id="KW-0812">Transmembrane</keyword>
<dbReference type="Proteomes" id="UP001497600">
    <property type="component" value="Mitochondrion MIT"/>
</dbReference>
<reference evidence="12 13" key="1">
    <citation type="submission" date="2024-01" db="EMBL/GenBank/DDBJ databases">
        <authorList>
            <consortium name="Genoscope - CEA"/>
            <person name="William W."/>
        </authorList>
    </citation>
    <scope>NUCLEOTIDE SEQUENCE [LARGE SCALE GENOMIC DNA]</scope>
    <source>
        <strain evidence="12 13">29B2s-10</strain>
    </source>
</reference>
<evidence type="ECO:0000313" key="13">
    <source>
        <dbReference type="Proteomes" id="UP001497600"/>
    </source>
</evidence>
<proteinExistence type="inferred from homology"/>
<comment type="catalytic activity">
    <reaction evidence="9">
        <text>a ubiquinone + NADH + 5 H(+)(in) = a ubiquinol + NAD(+) + 4 H(+)(out)</text>
        <dbReference type="Rhea" id="RHEA:29091"/>
        <dbReference type="Rhea" id="RHEA-COMP:9565"/>
        <dbReference type="Rhea" id="RHEA-COMP:9566"/>
        <dbReference type="ChEBI" id="CHEBI:15378"/>
        <dbReference type="ChEBI" id="CHEBI:16389"/>
        <dbReference type="ChEBI" id="CHEBI:17976"/>
        <dbReference type="ChEBI" id="CHEBI:57540"/>
        <dbReference type="ChEBI" id="CHEBI:57945"/>
        <dbReference type="EC" id="7.1.1.2"/>
    </reaction>
</comment>
<feature type="transmembrane region" description="Helical" evidence="10">
    <location>
        <begin position="147"/>
        <end position="168"/>
    </location>
</feature>
<dbReference type="InterPro" id="IPR001750">
    <property type="entry name" value="ND/Mrp_TM"/>
</dbReference>
<evidence type="ECO:0000259" key="11">
    <source>
        <dbReference type="Pfam" id="PF00361"/>
    </source>
</evidence>
<keyword evidence="7 10" id="KW-0472">Membrane</keyword>
<sequence>MTSIAFLSLLVYSTYSTPIMTNRLTLLIMLFVLIIFNSSFNLISLNNGLALFNDWFIMYNNNYYFITVITSLIIFLLSYNCFSFSNSKIEANIYFSLIILANSIALLLFPLVNDLLSLYILIELQSYSLYILTGMTNKSYNSSRAALLYFLMGGIASCLILLSSYFMYLDTGTTNLSEMWSMSYYTDLTMFNYILILALMFKMGMAPLHRWSIAVYNYAPTYMTAYMSIVAKVSIISFILTWAATLDLSIIYMFFISSLIIGCYKPLYQINIKTILAYSGLLNFSYLLLSLIINNEVSLVGFYLYLSQYILTHMLMFIIMLTMSYYMTSPPTIWSPITFMHQLNMPNKALSGCLIMALFSLIGLPPTPGFYAKLLMFTSALSSNYMFESLLMVMCSVIATYFYANMIKVLMMNTESTNNNNMSPVMAYMMSFSSMLLMFIWVYLDIMLQGMYMLIM</sequence>
<feature type="transmembrane region" description="Helical" evidence="10">
    <location>
        <begin position="425"/>
        <end position="444"/>
    </location>
</feature>
<evidence type="ECO:0000256" key="6">
    <source>
        <dbReference type="ARBA" id="ARBA00022989"/>
    </source>
</evidence>
<dbReference type="EMBL" id="OZ004261">
    <property type="protein sequence ID" value="CAK7923023.1"/>
    <property type="molecule type" value="Genomic_DNA"/>
</dbReference>
<dbReference type="PANTHER" id="PTHR22773">
    <property type="entry name" value="NADH DEHYDROGENASE"/>
    <property type="match status" value="1"/>
</dbReference>
<feature type="transmembrane region" description="Helical" evidence="10">
    <location>
        <begin position="118"/>
        <end position="135"/>
    </location>
</feature>
<evidence type="ECO:0000256" key="8">
    <source>
        <dbReference type="ARBA" id="ARBA00031028"/>
    </source>
</evidence>
<keyword evidence="13" id="KW-1185">Reference proteome</keyword>
<dbReference type="EC" id="7.1.1.2" evidence="3"/>
<feature type="transmembrane region" description="Helical" evidence="10">
    <location>
        <begin position="94"/>
        <end position="112"/>
    </location>
</feature>
<evidence type="ECO:0000313" key="12">
    <source>
        <dbReference type="EMBL" id="CAK7923023.1"/>
    </source>
</evidence>
<comment type="similarity">
    <text evidence="2">Belongs to the complex I subunit 2 family.</text>
</comment>
<organism evidence="12 13">
    <name type="scientific">[Candida] anglica</name>
    <dbReference type="NCBI Taxonomy" id="148631"/>
    <lineage>
        <taxon>Eukaryota</taxon>
        <taxon>Fungi</taxon>
        <taxon>Dikarya</taxon>
        <taxon>Ascomycota</taxon>
        <taxon>Saccharomycotina</taxon>
        <taxon>Pichiomycetes</taxon>
        <taxon>Debaryomycetaceae</taxon>
        <taxon>Kurtzmaniella</taxon>
    </lineage>
</organism>
<accession>A0ABP0EM93</accession>
<feature type="transmembrane region" description="Helical" evidence="10">
    <location>
        <begin position="305"/>
        <end position="328"/>
    </location>
</feature>
<protein>
    <recommendedName>
        <fullName evidence="4">NADH-ubiquinone oxidoreductase chain 2</fullName>
        <ecNumber evidence="3">7.1.1.2</ecNumber>
    </recommendedName>
    <alternativeName>
        <fullName evidence="8">NADH dehydrogenase subunit 2</fullName>
    </alternativeName>
</protein>
<feature type="transmembrane region" description="Helical" evidence="10">
    <location>
        <begin position="24"/>
        <end position="43"/>
    </location>
</feature>
<feature type="transmembrane region" description="Helical" evidence="10">
    <location>
        <begin position="250"/>
        <end position="268"/>
    </location>
</feature>
<evidence type="ECO:0000256" key="4">
    <source>
        <dbReference type="ARBA" id="ARBA00021008"/>
    </source>
</evidence>
<evidence type="ECO:0000256" key="2">
    <source>
        <dbReference type="ARBA" id="ARBA00007012"/>
    </source>
</evidence>
<name>A0ABP0EM93_9ASCO</name>
<evidence type="ECO:0000256" key="3">
    <source>
        <dbReference type="ARBA" id="ARBA00012944"/>
    </source>
</evidence>
<evidence type="ECO:0000256" key="9">
    <source>
        <dbReference type="ARBA" id="ARBA00049551"/>
    </source>
</evidence>
<geneLocation type="mitochondrion" evidence="12"/>
<feature type="transmembrane region" description="Helical" evidence="10">
    <location>
        <begin position="63"/>
        <end position="82"/>
    </location>
</feature>
<feature type="transmembrane region" description="Helical" evidence="10">
    <location>
        <begin position="385"/>
        <end position="404"/>
    </location>
</feature>
<evidence type="ECO:0000256" key="1">
    <source>
        <dbReference type="ARBA" id="ARBA00004141"/>
    </source>
</evidence>
<evidence type="ECO:0000256" key="5">
    <source>
        <dbReference type="ARBA" id="ARBA00022692"/>
    </source>
</evidence>
<feature type="transmembrane region" description="Helical" evidence="10">
    <location>
        <begin position="222"/>
        <end position="244"/>
    </location>
</feature>
<gene>
    <name evidence="12" type="primary">nd2</name>
    <name evidence="12" type="ORF">CAAN4_X00276</name>
</gene>
<feature type="transmembrane region" description="Helical" evidence="10">
    <location>
        <begin position="180"/>
        <end position="201"/>
    </location>
</feature>